<dbReference type="HAMAP" id="MF_00634">
    <property type="entry name" value="UPF0235"/>
    <property type="match status" value="1"/>
</dbReference>
<evidence type="ECO:0000313" key="3">
    <source>
        <dbReference type="EMBL" id="USI72030.1"/>
    </source>
</evidence>
<dbReference type="RefSeq" id="WP_252165839.1">
    <property type="nucleotide sequence ID" value="NZ_CP084930.1"/>
</dbReference>
<gene>
    <name evidence="3" type="ORF">LHA26_12015</name>
</gene>
<protein>
    <recommendedName>
        <fullName evidence="2">UPF0235 protein LHA26_12015</fullName>
    </recommendedName>
</protein>
<comment type="similarity">
    <text evidence="1 2">Belongs to the UPF0235 family.</text>
</comment>
<name>A0ABY4X5B6_9SPHN</name>
<proteinExistence type="inferred from homology"/>
<sequence>MPMIVAPDAVTLAVRAAPRAGRTGFAGLVTGADGRRMAALRVAAPPTDGAANAAIRAYLAAVLDVPRGRVALVSGETARIKRVRVSGDGPALAARLAALIG</sequence>
<evidence type="ECO:0000256" key="1">
    <source>
        <dbReference type="ARBA" id="ARBA00010364"/>
    </source>
</evidence>
<evidence type="ECO:0000256" key="2">
    <source>
        <dbReference type="HAMAP-Rule" id="MF_00634"/>
    </source>
</evidence>
<evidence type="ECO:0000313" key="4">
    <source>
        <dbReference type="Proteomes" id="UP001056937"/>
    </source>
</evidence>
<dbReference type="Proteomes" id="UP001056937">
    <property type="component" value="Chromosome 1"/>
</dbReference>
<dbReference type="InterPro" id="IPR003746">
    <property type="entry name" value="DUF167"/>
</dbReference>
<accession>A0ABY4X5B6</accession>
<organism evidence="3 4">
    <name type="scientific">Sphingomonas morindae</name>
    <dbReference type="NCBI Taxonomy" id="1541170"/>
    <lineage>
        <taxon>Bacteria</taxon>
        <taxon>Pseudomonadati</taxon>
        <taxon>Pseudomonadota</taxon>
        <taxon>Alphaproteobacteria</taxon>
        <taxon>Sphingomonadales</taxon>
        <taxon>Sphingomonadaceae</taxon>
        <taxon>Sphingomonas</taxon>
    </lineage>
</organism>
<dbReference type="SMART" id="SM01152">
    <property type="entry name" value="DUF167"/>
    <property type="match status" value="1"/>
</dbReference>
<dbReference type="PANTHER" id="PTHR13420:SF7">
    <property type="entry name" value="UPF0235 PROTEIN C15ORF40"/>
    <property type="match status" value="1"/>
</dbReference>
<dbReference type="PANTHER" id="PTHR13420">
    <property type="entry name" value="UPF0235 PROTEIN C15ORF40"/>
    <property type="match status" value="1"/>
</dbReference>
<keyword evidence="4" id="KW-1185">Reference proteome</keyword>
<dbReference type="Pfam" id="PF02594">
    <property type="entry name" value="DUF167"/>
    <property type="match status" value="1"/>
</dbReference>
<dbReference type="EMBL" id="CP084930">
    <property type="protein sequence ID" value="USI72030.1"/>
    <property type="molecule type" value="Genomic_DNA"/>
</dbReference>
<reference evidence="3" key="1">
    <citation type="journal article" date="2022" name="Toxins">
        <title>Genomic Analysis of Sphingopyxis sp. USTB-05 for Biodegrading Cyanobacterial Hepatotoxins.</title>
        <authorList>
            <person name="Liu C."/>
            <person name="Xu Q."/>
            <person name="Zhao Z."/>
            <person name="Zhang H."/>
            <person name="Liu X."/>
            <person name="Yin C."/>
            <person name="Liu Y."/>
            <person name="Yan H."/>
        </authorList>
    </citation>
    <scope>NUCLEOTIDE SEQUENCE</scope>
    <source>
        <strain evidence="3">NBD5</strain>
    </source>
</reference>
<dbReference type="NCBIfam" id="TIGR00251">
    <property type="entry name" value="DUF167 family protein"/>
    <property type="match status" value="1"/>
</dbReference>
<dbReference type="Gene3D" id="3.30.1200.10">
    <property type="entry name" value="YggU-like"/>
    <property type="match status" value="1"/>
</dbReference>
<dbReference type="SUPFAM" id="SSF69786">
    <property type="entry name" value="YggU-like"/>
    <property type="match status" value="1"/>
</dbReference>
<dbReference type="InterPro" id="IPR036591">
    <property type="entry name" value="YggU-like_sf"/>
</dbReference>